<sequence>MTACLRIRRCVAALLVVVFFFRGATILRTVFVTLRLPSVGFLSRFFFSPVPLRWLFFSFFCPIFGEWTGVIWIGDFQNFGAWVRS</sequence>
<dbReference type="Proteomes" id="UP001239445">
    <property type="component" value="Unassembled WGS sequence"/>
</dbReference>
<gene>
    <name evidence="2" type="ORF">QBC47DRAFT_371334</name>
</gene>
<keyword evidence="3" id="KW-1185">Reference proteome</keyword>
<accession>A0AAJ0FEW8</accession>
<comment type="caution">
    <text evidence="2">The sequence shown here is derived from an EMBL/GenBank/DDBJ whole genome shotgun (WGS) entry which is preliminary data.</text>
</comment>
<reference evidence="2" key="1">
    <citation type="submission" date="2023-06" db="EMBL/GenBank/DDBJ databases">
        <title>Genome-scale phylogeny and comparative genomics of the fungal order Sordariales.</title>
        <authorList>
            <consortium name="Lawrence Berkeley National Laboratory"/>
            <person name="Hensen N."/>
            <person name="Bonometti L."/>
            <person name="Westerberg I."/>
            <person name="Brannstrom I.O."/>
            <person name="Guillou S."/>
            <person name="Cros-Aarteil S."/>
            <person name="Calhoun S."/>
            <person name="Haridas S."/>
            <person name="Kuo A."/>
            <person name="Mondo S."/>
            <person name="Pangilinan J."/>
            <person name="Riley R."/>
            <person name="Labutti K."/>
            <person name="Andreopoulos B."/>
            <person name="Lipzen A."/>
            <person name="Chen C."/>
            <person name="Yanf M."/>
            <person name="Daum C."/>
            <person name="Ng V."/>
            <person name="Clum A."/>
            <person name="Steindorff A."/>
            <person name="Ohm R."/>
            <person name="Martin F."/>
            <person name="Silar P."/>
            <person name="Natvig D."/>
            <person name="Lalanne C."/>
            <person name="Gautier V."/>
            <person name="Ament-Velasquez S.L."/>
            <person name="Kruys A."/>
            <person name="Hutchinson M.I."/>
            <person name="Powell A.J."/>
            <person name="Barry K."/>
            <person name="Miller A.N."/>
            <person name="Grigoriev I.V."/>
            <person name="Debuchy R."/>
            <person name="Gladieux P."/>
            <person name="Thoren M.H."/>
            <person name="Johannesson H."/>
        </authorList>
    </citation>
    <scope>NUCLEOTIDE SEQUENCE</scope>
    <source>
        <strain evidence="2">PSN4</strain>
    </source>
</reference>
<keyword evidence="1" id="KW-0472">Membrane</keyword>
<proteinExistence type="predicted"/>
<evidence type="ECO:0000313" key="2">
    <source>
        <dbReference type="EMBL" id="KAK1759224.1"/>
    </source>
</evidence>
<keyword evidence="1" id="KW-1133">Transmembrane helix</keyword>
<organism evidence="2 3">
    <name type="scientific">Echria macrotheca</name>
    <dbReference type="NCBI Taxonomy" id="438768"/>
    <lineage>
        <taxon>Eukaryota</taxon>
        <taxon>Fungi</taxon>
        <taxon>Dikarya</taxon>
        <taxon>Ascomycota</taxon>
        <taxon>Pezizomycotina</taxon>
        <taxon>Sordariomycetes</taxon>
        <taxon>Sordariomycetidae</taxon>
        <taxon>Sordariales</taxon>
        <taxon>Schizotheciaceae</taxon>
        <taxon>Echria</taxon>
    </lineage>
</organism>
<dbReference type="EMBL" id="MU839828">
    <property type="protein sequence ID" value="KAK1759224.1"/>
    <property type="molecule type" value="Genomic_DNA"/>
</dbReference>
<name>A0AAJ0FEW8_9PEZI</name>
<protein>
    <submittedName>
        <fullName evidence="2">Uncharacterized protein</fullName>
    </submittedName>
</protein>
<keyword evidence="1" id="KW-0812">Transmembrane</keyword>
<evidence type="ECO:0000313" key="3">
    <source>
        <dbReference type="Proteomes" id="UP001239445"/>
    </source>
</evidence>
<feature type="transmembrane region" description="Helical" evidence="1">
    <location>
        <begin position="52"/>
        <end position="74"/>
    </location>
</feature>
<dbReference type="AlphaFoldDB" id="A0AAJ0FEW8"/>
<evidence type="ECO:0000256" key="1">
    <source>
        <dbReference type="SAM" id="Phobius"/>
    </source>
</evidence>